<sequence length="159" mass="17850">MRLHQSVRTRAAKNSGLLQRASAFVGAPIEACKQQLSGTTTEYNFHGQSECSEQTTSMEEGPVLEEFIPIKKRASPESSNDVVEDDEEQSSHKPKILKENHSNNNNNKNFDKRKSDWLKSVQLWKSEEKDGQVLQLSILLIVAPFRVICSNETESGCIS</sequence>
<gene>
    <name evidence="2" type="ORF">G2W53_020534</name>
</gene>
<accession>A0A834WMZ7</accession>
<dbReference type="Proteomes" id="UP000634136">
    <property type="component" value="Unassembled WGS sequence"/>
</dbReference>
<comment type="caution">
    <text evidence="2">The sequence shown here is derived from an EMBL/GenBank/DDBJ whole genome shotgun (WGS) entry which is preliminary data.</text>
</comment>
<dbReference type="AlphaFoldDB" id="A0A834WMZ7"/>
<dbReference type="PANTHER" id="PTHR31003">
    <property type="entry name" value="MYB FAMILY TRANSCRIPTION FACTOR"/>
    <property type="match status" value="1"/>
</dbReference>
<evidence type="ECO:0000313" key="3">
    <source>
        <dbReference type="Proteomes" id="UP000634136"/>
    </source>
</evidence>
<keyword evidence="3" id="KW-1185">Reference proteome</keyword>
<dbReference type="GO" id="GO:0003677">
    <property type="term" value="F:DNA binding"/>
    <property type="evidence" value="ECO:0007669"/>
    <property type="project" value="UniProtKB-KW"/>
</dbReference>
<organism evidence="2 3">
    <name type="scientific">Senna tora</name>
    <dbReference type="NCBI Taxonomy" id="362788"/>
    <lineage>
        <taxon>Eukaryota</taxon>
        <taxon>Viridiplantae</taxon>
        <taxon>Streptophyta</taxon>
        <taxon>Embryophyta</taxon>
        <taxon>Tracheophyta</taxon>
        <taxon>Spermatophyta</taxon>
        <taxon>Magnoliopsida</taxon>
        <taxon>eudicotyledons</taxon>
        <taxon>Gunneridae</taxon>
        <taxon>Pentapetalae</taxon>
        <taxon>rosids</taxon>
        <taxon>fabids</taxon>
        <taxon>Fabales</taxon>
        <taxon>Fabaceae</taxon>
        <taxon>Caesalpinioideae</taxon>
        <taxon>Cassia clade</taxon>
        <taxon>Senna</taxon>
    </lineage>
</organism>
<evidence type="ECO:0000256" key="1">
    <source>
        <dbReference type="SAM" id="MobiDB-lite"/>
    </source>
</evidence>
<evidence type="ECO:0000313" key="2">
    <source>
        <dbReference type="EMBL" id="KAF7829370.1"/>
    </source>
</evidence>
<proteinExistence type="predicted"/>
<dbReference type="EMBL" id="JAAIUW010000006">
    <property type="protein sequence ID" value="KAF7829370.1"/>
    <property type="molecule type" value="Genomic_DNA"/>
</dbReference>
<dbReference type="OrthoDB" id="1908613at2759"/>
<dbReference type="GO" id="GO:0005634">
    <property type="term" value="C:nucleus"/>
    <property type="evidence" value="ECO:0007669"/>
    <property type="project" value="UniProtKB-SubCell"/>
</dbReference>
<dbReference type="InterPro" id="IPR044787">
    <property type="entry name" value="HHO5-like"/>
</dbReference>
<protein>
    <submittedName>
        <fullName evidence="2">Transcription factor HHO3-like</fullName>
    </submittedName>
</protein>
<reference evidence="2" key="1">
    <citation type="submission" date="2020-09" db="EMBL/GenBank/DDBJ databases">
        <title>Genome-Enabled Discovery of Anthraquinone Biosynthesis in Senna tora.</title>
        <authorList>
            <person name="Kang S.-H."/>
            <person name="Pandey R.P."/>
            <person name="Lee C.-M."/>
            <person name="Sim J.-S."/>
            <person name="Jeong J.-T."/>
            <person name="Choi B.-S."/>
            <person name="Jung M."/>
            <person name="Ginzburg D."/>
            <person name="Zhao K."/>
            <person name="Won S.Y."/>
            <person name="Oh T.-J."/>
            <person name="Yu Y."/>
            <person name="Kim N.-H."/>
            <person name="Lee O.R."/>
            <person name="Lee T.-H."/>
            <person name="Bashyal P."/>
            <person name="Kim T.-S."/>
            <person name="Lee W.-H."/>
            <person name="Kawkins C."/>
            <person name="Kim C.-K."/>
            <person name="Kim J.S."/>
            <person name="Ahn B.O."/>
            <person name="Rhee S.Y."/>
            <person name="Sohng J.K."/>
        </authorList>
    </citation>
    <scope>NUCLEOTIDE SEQUENCE</scope>
    <source>
        <tissue evidence="2">Leaf</tissue>
    </source>
</reference>
<feature type="region of interest" description="Disordered" evidence="1">
    <location>
        <begin position="47"/>
        <end position="111"/>
    </location>
</feature>
<name>A0A834WMZ7_9FABA</name>
<feature type="compositionally biased region" description="Polar residues" evidence="1">
    <location>
        <begin position="47"/>
        <end position="58"/>
    </location>
</feature>
<dbReference type="PANTHER" id="PTHR31003:SF16">
    <property type="entry name" value="TRANSCRIPTION FACTOR HHO2"/>
    <property type="match status" value="1"/>
</dbReference>
<dbReference type="GO" id="GO:0003700">
    <property type="term" value="F:DNA-binding transcription factor activity"/>
    <property type="evidence" value="ECO:0007669"/>
    <property type="project" value="InterPro"/>
</dbReference>